<dbReference type="InterPro" id="IPR006015">
    <property type="entry name" value="Universal_stress_UspA"/>
</dbReference>
<comment type="caution">
    <text evidence="4">The sequence shown here is derived from an EMBL/GenBank/DDBJ whole genome shotgun (WGS) entry which is preliminary data.</text>
</comment>
<evidence type="ECO:0000313" key="5">
    <source>
        <dbReference type="Proteomes" id="UP001250932"/>
    </source>
</evidence>
<evidence type="ECO:0000259" key="3">
    <source>
        <dbReference type="Pfam" id="PF00582"/>
    </source>
</evidence>
<dbReference type="PRINTS" id="PR01438">
    <property type="entry name" value="UNVRSLSTRESS"/>
</dbReference>
<name>A0ABU3K8U1_9BACT</name>
<comment type="similarity">
    <text evidence="1">Belongs to the universal stress protein A family.</text>
</comment>
<feature type="domain" description="UspA" evidence="3">
    <location>
        <begin position="175"/>
        <end position="312"/>
    </location>
</feature>
<dbReference type="Pfam" id="PF00582">
    <property type="entry name" value="Usp"/>
    <property type="match status" value="2"/>
</dbReference>
<dbReference type="PANTHER" id="PTHR46268">
    <property type="entry name" value="STRESS RESPONSE PROTEIN NHAX"/>
    <property type="match status" value="1"/>
</dbReference>
<organism evidence="4 5">
    <name type="scientific">Candidatus Nitronereus thalassa</name>
    <dbReference type="NCBI Taxonomy" id="3020898"/>
    <lineage>
        <taxon>Bacteria</taxon>
        <taxon>Pseudomonadati</taxon>
        <taxon>Nitrospirota</taxon>
        <taxon>Nitrospiria</taxon>
        <taxon>Nitrospirales</taxon>
        <taxon>Nitrospiraceae</taxon>
        <taxon>Candidatus Nitronereus</taxon>
    </lineage>
</organism>
<feature type="region of interest" description="Disordered" evidence="2">
    <location>
        <begin position="315"/>
        <end position="335"/>
    </location>
</feature>
<accession>A0ABU3K8U1</accession>
<gene>
    <name evidence="4" type="ORF">PPG34_10735</name>
</gene>
<dbReference type="InterPro" id="IPR014729">
    <property type="entry name" value="Rossmann-like_a/b/a_fold"/>
</dbReference>
<keyword evidence="5" id="KW-1185">Reference proteome</keyword>
<dbReference type="CDD" id="cd00293">
    <property type="entry name" value="USP-like"/>
    <property type="match status" value="2"/>
</dbReference>
<reference evidence="4 5" key="1">
    <citation type="journal article" date="2023" name="ISME J.">
        <title>Cultivation and genomic characterization of novel and ubiquitous marine nitrite-oxidizing bacteria from the Nitrospirales.</title>
        <authorList>
            <person name="Mueller A.J."/>
            <person name="Daebeler A."/>
            <person name="Herbold C.W."/>
            <person name="Kirkegaard R.H."/>
            <person name="Daims H."/>
        </authorList>
    </citation>
    <scope>NUCLEOTIDE SEQUENCE [LARGE SCALE GENOMIC DNA]</scope>
    <source>
        <strain evidence="4 5">EB</strain>
    </source>
</reference>
<sequence length="335" mass="37315">MQPLIKRILFATDFSPCSEEALHYALHWGKVCEAPIDCISVLPIHHHLDMEGAVLQLYLDEQRKIIHPRLETLAKYIREHHGPCVVHELSGIPHSTICEVAKETGTDLIVLGTHGWSGIDRVLLGSTAERVVAQAPCPVLTIKSSSPQSKALTYSTDNEIQDLRTLTPPETCSPRHVVVAVDFSDCSQDAVEYAFYIAKEFDVQITLVHVEELPSYGLDFNLTYLDTQKEKRRQADKQMKELCRLFETKGITATCMQKEPPVTEAILRAIEETKANLLVMGTHGRAGLSRLLMGSVASTLLRKAQVPIITVHAGKYSHDHPHRHAQATPTTPLNE</sequence>
<evidence type="ECO:0000313" key="4">
    <source>
        <dbReference type="EMBL" id="MDT7042829.1"/>
    </source>
</evidence>
<dbReference type="Gene3D" id="3.40.50.620">
    <property type="entry name" value="HUPs"/>
    <property type="match status" value="2"/>
</dbReference>
<dbReference type="SUPFAM" id="SSF52402">
    <property type="entry name" value="Adenine nucleotide alpha hydrolases-like"/>
    <property type="match status" value="2"/>
</dbReference>
<evidence type="ECO:0000256" key="1">
    <source>
        <dbReference type="ARBA" id="ARBA00008791"/>
    </source>
</evidence>
<protein>
    <submittedName>
        <fullName evidence="4">Universal stress protein</fullName>
    </submittedName>
</protein>
<dbReference type="PANTHER" id="PTHR46268:SF15">
    <property type="entry name" value="UNIVERSAL STRESS PROTEIN HP_0031"/>
    <property type="match status" value="1"/>
</dbReference>
<proteinExistence type="inferred from homology"/>
<feature type="domain" description="UspA" evidence="3">
    <location>
        <begin position="5"/>
        <end position="143"/>
    </location>
</feature>
<evidence type="ECO:0000256" key="2">
    <source>
        <dbReference type="SAM" id="MobiDB-lite"/>
    </source>
</evidence>
<dbReference type="EMBL" id="JAQOUE010000001">
    <property type="protein sequence ID" value="MDT7042829.1"/>
    <property type="molecule type" value="Genomic_DNA"/>
</dbReference>
<dbReference type="Proteomes" id="UP001250932">
    <property type="component" value="Unassembled WGS sequence"/>
</dbReference>
<dbReference type="InterPro" id="IPR006016">
    <property type="entry name" value="UspA"/>
</dbReference>
<dbReference type="RefSeq" id="WP_313833288.1">
    <property type="nucleotide sequence ID" value="NZ_JAQOUE010000001.1"/>
</dbReference>